<dbReference type="AlphaFoldDB" id="A0A372ZQP3"/>
<evidence type="ECO:0000313" key="3">
    <source>
        <dbReference type="Proteomes" id="UP000263377"/>
    </source>
</evidence>
<name>A0A372ZQP3_9ACTN</name>
<dbReference type="EMBL" id="QVIG01000001">
    <property type="protein sequence ID" value="RGD57577.1"/>
    <property type="molecule type" value="Genomic_DNA"/>
</dbReference>
<keyword evidence="3" id="KW-1185">Reference proteome</keyword>
<reference evidence="2 3" key="1">
    <citation type="submission" date="2018-08" db="EMBL/GenBank/DDBJ databases">
        <title>Diversity &amp; Physiological Properties of Lignin-Decomposing Actinobacteria from Soil.</title>
        <authorList>
            <person name="Roh S.G."/>
            <person name="Kim S.B."/>
        </authorList>
    </citation>
    <scope>NUCLEOTIDE SEQUENCE [LARGE SCALE GENOMIC DNA]</scope>
    <source>
        <strain evidence="2 3">MMS17-GH009</strain>
    </source>
</reference>
<gene>
    <name evidence="2" type="ORF">DR950_07040</name>
</gene>
<evidence type="ECO:0000313" key="2">
    <source>
        <dbReference type="EMBL" id="RGD57577.1"/>
    </source>
</evidence>
<dbReference type="RefSeq" id="WP_117486346.1">
    <property type="nucleotide sequence ID" value="NZ_QVIG01000001.1"/>
</dbReference>
<dbReference type="Proteomes" id="UP000263377">
    <property type="component" value="Unassembled WGS sequence"/>
</dbReference>
<proteinExistence type="predicted"/>
<feature type="region of interest" description="Disordered" evidence="1">
    <location>
        <begin position="217"/>
        <end position="273"/>
    </location>
</feature>
<feature type="compositionally biased region" description="Low complexity" evidence="1">
    <location>
        <begin position="230"/>
        <end position="250"/>
    </location>
</feature>
<organism evidence="2 3">
    <name type="scientific">Kitasatospora xanthocidica</name>
    <dbReference type="NCBI Taxonomy" id="83382"/>
    <lineage>
        <taxon>Bacteria</taxon>
        <taxon>Bacillati</taxon>
        <taxon>Actinomycetota</taxon>
        <taxon>Actinomycetes</taxon>
        <taxon>Kitasatosporales</taxon>
        <taxon>Streptomycetaceae</taxon>
        <taxon>Kitasatospora</taxon>
    </lineage>
</organism>
<accession>A0A372ZQP3</accession>
<protein>
    <submittedName>
        <fullName evidence="2">Uncharacterized protein</fullName>
    </submittedName>
</protein>
<comment type="caution">
    <text evidence="2">The sequence shown here is derived from an EMBL/GenBank/DDBJ whole genome shotgun (WGS) entry which is preliminary data.</text>
</comment>
<evidence type="ECO:0000256" key="1">
    <source>
        <dbReference type="SAM" id="MobiDB-lite"/>
    </source>
</evidence>
<sequence length="273" mass="29239">MTDQVGLPDLRVQLREVMEAWKEIVPAGRSTADDLRVILEADVEALRVRWQQVAATSRGPSVRDVQGTTVQPAAGHGAEAVNAALRDAERCGPDLRGLEEWRQLGAVREAVGRLWRALALRAGEYAGRLFADHRVSEFLRNMSIHACETIARLAQLASDRLRRGQIGLPSAEALLVLGNAAGAYSLSARRQDGGPAAGTPSITVDVPELRRMGEALQRPGPTAAQPGSVSARAATARSARTSPRRPTAAAGERPAHLRRGGSSVQPGRTPRQR</sequence>